<dbReference type="SMART" id="SM00382">
    <property type="entry name" value="AAA"/>
    <property type="match status" value="1"/>
</dbReference>
<sequence>MDNTQNLRASAVTVEFTKNAPVLENLSIEIIPGQMIGLVGLSGSGKTTLARLLAGKMAPTLGKVLIDSQEVSTQRGHRNPDIATINQSPRDACSPRWKLRDIIAEPLRIAGKLDDDAIAARVNECADEALVDAMLLDRLPHQVSDGQLQRACIARALAQAPRFLICDEPTSMLDPLATAAVVSLLRRQADNGVGVLLISHDHRLLAACVDTVLEMDHLKSK</sequence>
<dbReference type="EMBL" id="CP021417">
    <property type="protein sequence ID" value="ARU46863.1"/>
    <property type="molecule type" value="Genomic_DNA"/>
</dbReference>
<keyword evidence="2" id="KW-0813">Transport</keyword>
<reference evidence="5 6" key="2">
    <citation type="journal article" date="2020" name="Antonie Van Leeuwenhoek">
        <title>Phylogenomic characterisation of a novel corynebacterial species pathogenic to animals.</title>
        <authorList>
            <person name="Moller J."/>
            <person name="Musella L."/>
            <person name="Melnikov V."/>
            <person name="Geissdorfer W."/>
            <person name="Burkovski A."/>
            <person name="Sangal V."/>
        </authorList>
    </citation>
    <scope>NUCLEOTIDE SEQUENCE [LARGE SCALE GENOMIC DNA]</scope>
    <source>
        <strain evidence="5 6">PO100/5</strain>
    </source>
</reference>
<dbReference type="GO" id="GO:0005524">
    <property type="term" value="F:ATP binding"/>
    <property type="evidence" value="ECO:0007669"/>
    <property type="project" value="UniProtKB-KW"/>
</dbReference>
<dbReference type="Gene3D" id="3.40.50.300">
    <property type="entry name" value="P-loop containing nucleotide triphosphate hydrolases"/>
    <property type="match status" value="1"/>
</dbReference>
<dbReference type="PANTHER" id="PTHR43776:SF7">
    <property type="entry name" value="D,D-DIPEPTIDE TRANSPORT ATP-BINDING PROTEIN DDPF-RELATED"/>
    <property type="match status" value="1"/>
</dbReference>
<dbReference type="InterPro" id="IPR050319">
    <property type="entry name" value="ABC_transp_ATP-bind"/>
</dbReference>
<dbReference type="InterPro" id="IPR003439">
    <property type="entry name" value="ABC_transporter-like_ATP-bd"/>
</dbReference>
<dbReference type="AlphaFoldDB" id="A0A7Y4LHJ4"/>
<dbReference type="OrthoDB" id="2986442at2"/>
<evidence type="ECO:0000256" key="2">
    <source>
        <dbReference type="ARBA" id="ARBA00022448"/>
    </source>
</evidence>
<dbReference type="InterPro" id="IPR027417">
    <property type="entry name" value="P-loop_NTPase"/>
</dbReference>
<keyword evidence="3" id="KW-0547">Nucleotide-binding</keyword>
<keyword evidence="4 5" id="KW-0067">ATP-binding</keyword>
<keyword evidence="6" id="KW-1185">Reference proteome</keyword>
<dbReference type="PROSITE" id="PS50893">
    <property type="entry name" value="ABC_TRANSPORTER_2"/>
    <property type="match status" value="1"/>
</dbReference>
<evidence type="ECO:0000313" key="5">
    <source>
        <dbReference type="EMBL" id="ARU46863.1"/>
    </source>
</evidence>
<evidence type="ECO:0000256" key="4">
    <source>
        <dbReference type="ARBA" id="ARBA00022840"/>
    </source>
</evidence>
<evidence type="ECO:0000256" key="1">
    <source>
        <dbReference type="ARBA" id="ARBA00005417"/>
    </source>
</evidence>
<accession>A0A7Y4LHJ4</accession>
<organism evidence="5 6">
    <name type="scientific">Corynebacterium silvaticum</name>
    <dbReference type="NCBI Taxonomy" id="2320431"/>
    <lineage>
        <taxon>Bacteria</taxon>
        <taxon>Bacillati</taxon>
        <taxon>Actinomycetota</taxon>
        <taxon>Actinomycetes</taxon>
        <taxon>Mycobacteriales</taxon>
        <taxon>Corynebacteriaceae</taxon>
        <taxon>Corynebacterium</taxon>
    </lineage>
</organism>
<evidence type="ECO:0000313" key="6">
    <source>
        <dbReference type="Proteomes" id="UP000195652"/>
    </source>
</evidence>
<dbReference type="Proteomes" id="UP000195652">
    <property type="component" value="Chromosome"/>
</dbReference>
<dbReference type="Pfam" id="PF00005">
    <property type="entry name" value="ABC_tran"/>
    <property type="match status" value="1"/>
</dbReference>
<proteinExistence type="inferred from homology"/>
<evidence type="ECO:0000256" key="3">
    <source>
        <dbReference type="ARBA" id="ARBA00022741"/>
    </source>
</evidence>
<dbReference type="GO" id="GO:0055085">
    <property type="term" value="P:transmembrane transport"/>
    <property type="evidence" value="ECO:0007669"/>
    <property type="project" value="UniProtKB-ARBA"/>
</dbReference>
<dbReference type="KEGG" id="csil:CBE74_10880"/>
<reference evidence="5 6" key="1">
    <citation type="journal article" date="2014" name="BMC Vet. Res.">
        <title>First report of Corynebacterium pseudotuberculosis from caseous lymphadenitis lesions in Black Alentejano pig (Sus scrofa domesticus).</title>
        <authorList>
            <person name="Oliveira M."/>
            <person name="Barroco C."/>
            <person name="Mottola C."/>
            <person name="Santos R."/>
            <person name="Lemsaddek A."/>
            <person name="Tavares L."/>
            <person name="Semedo-Lemsaddek T."/>
        </authorList>
    </citation>
    <scope>NUCLEOTIDE SEQUENCE [LARGE SCALE GENOMIC DNA]</scope>
    <source>
        <strain evidence="5 6">PO100/5</strain>
    </source>
</reference>
<comment type="similarity">
    <text evidence="1">Belongs to the ABC transporter superfamily.</text>
</comment>
<gene>
    <name evidence="5" type="ORF">CBE74_10880</name>
</gene>
<reference evidence="5 6" key="3">
    <citation type="journal article" date="2020" name="Int. J. Syst. Evol. Microbiol.">
        <title>Corynebacterium silvaticum sp. nov., a unique group of NTTB corynebacteria in wild boar and roe deer.</title>
        <authorList>
            <person name="Dangel A."/>
            <person name="Berger A."/>
            <person name="Rau J."/>
            <person name="Eisenberg T."/>
            <person name="Kampfer P."/>
            <person name="Margos G."/>
            <person name="Contzen M."/>
            <person name="Busse H.J."/>
            <person name="Konrad R."/>
            <person name="Peters M."/>
            <person name="Sting R."/>
            <person name="Sing A."/>
        </authorList>
    </citation>
    <scope>NUCLEOTIDE SEQUENCE [LARGE SCALE GENOMIC DNA]</scope>
    <source>
        <strain evidence="5 6">PO100/5</strain>
    </source>
</reference>
<protein>
    <submittedName>
        <fullName evidence="5">ATP-binding cassette domain-containing protein</fullName>
    </submittedName>
</protein>
<dbReference type="SUPFAM" id="SSF52540">
    <property type="entry name" value="P-loop containing nucleoside triphosphate hydrolases"/>
    <property type="match status" value="1"/>
</dbReference>
<dbReference type="InterPro" id="IPR003593">
    <property type="entry name" value="AAA+_ATPase"/>
</dbReference>
<name>A0A7Y4LHJ4_9CORY</name>
<dbReference type="GO" id="GO:0016887">
    <property type="term" value="F:ATP hydrolysis activity"/>
    <property type="evidence" value="ECO:0007669"/>
    <property type="project" value="InterPro"/>
</dbReference>
<dbReference type="RefSeq" id="WP_087454645.1">
    <property type="nucleotide sequence ID" value="NZ_CP021417.2"/>
</dbReference>
<reference evidence="5 6" key="4">
    <citation type="journal article" date="2020" name="PLoS ONE">
        <title>Taxonomic classification of strain PO100/5 shows a broader geographic distribution and genetic markers of the recently described Corynebacterium silvaticum.</title>
        <authorList>
            <person name="Viana M.V.C."/>
            <person name="Profeta R."/>
            <person name="da Silva A.L."/>
            <person name="Hurtado R."/>
            <person name="Cerqueira J.C."/>
            <person name="Ribeiro B.F.S."/>
            <person name="Almeida M.O."/>
            <person name="Morais-Rodrigues F."/>
            <person name="Soares S.C."/>
            <person name="Oliveira M."/>
            <person name="Tavares L."/>
            <person name="Figueiredo H."/>
            <person name="Wattam A.R."/>
            <person name="Barh D."/>
            <person name="Ghosh P."/>
            <person name="Silva A."/>
            <person name="Azevedo V."/>
        </authorList>
    </citation>
    <scope>NUCLEOTIDE SEQUENCE [LARGE SCALE GENOMIC DNA]</scope>
    <source>
        <strain evidence="5 6">PO100/5</strain>
    </source>
</reference>
<dbReference type="GeneID" id="75008718"/>
<dbReference type="PANTHER" id="PTHR43776">
    <property type="entry name" value="TRANSPORT ATP-BINDING PROTEIN"/>
    <property type="match status" value="1"/>
</dbReference>